<dbReference type="Proteomes" id="UP000294498">
    <property type="component" value="Unassembled WGS sequence"/>
</dbReference>
<evidence type="ECO:0000256" key="3">
    <source>
        <dbReference type="ARBA" id="ARBA00022692"/>
    </source>
</evidence>
<dbReference type="Gene3D" id="2.40.160.50">
    <property type="entry name" value="membrane protein fhac: a member of the omp85/tpsb transporter family"/>
    <property type="match status" value="1"/>
</dbReference>
<dbReference type="PANTHER" id="PTHR12815">
    <property type="entry name" value="SORTING AND ASSEMBLY MACHINERY SAMM50 PROTEIN FAMILY MEMBER"/>
    <property type="match status" value="1"/>
</dbReference>
<dbReference type="InterPro" id="IPR023707">
    <property type="entry name" value="OM_assembly_BamA"/>
</dbReference>
<evidence type="ECO:0000256" key="4">
    <source>
        <dbReference type="ARBA" id="ARBA00022729"/>
    </source>
</evidence>
<dbReference type="AlphaFoldDB" id="A0A4R8DRJ2"/>
<dbReference type="PANTHER" id="PTHR12815:SF47">
    <property type="entry name" value="TRANSLOCATION AND ASSEMBLY MODULE SUBUNIT TAMA"/>
    <property type="match status" value="1"/>
</dbReference>
<evidence type="ECO:0000313" key="9">
    <source>
        <dbReference type="EMBL" id="TDW99966.1"/>
    </source>
</evidence>
<keyword evidence="2" id="KW-1134">Transmembrane beta strand</keyword>
<reference evidence="9 10" key="1">
    <citation type="submission" date="2019-03" db="EMBL/GenBank/DDBJ databases">
        <title>Genomic Encyclopedia of Type Strains, Phase IV (KMG-IV): sequencing the most valuable type-strain genomes for metagenomic binning, comparative biology and taxonomic classification.</title>
        <authorList>
            <person name="Goeker M."/>
        </authorList>
    </citation>
    <scope>NUCLEOTIDE SEQUENCE [LARGE SCALE GENOMIC DNA]</scope>
    <source>
        <strain evidence="9 10">DSM 100059</strain>
    </source>
</reference>
<dbReference type="Pfam" id="PF07244">
    <property type="entry name" value="POTRA"/>
    <property type="match status" value="3"/>
</dbReference>
<protein>
    <submittedName>
        <fullName evidence="9">Beta-barrel assembly machine subunit BamA</fullName>
    </submittedName>
</protein>
<keyword evidence="4 7" id="KW-0732">Signal</keyword>
<sequence>MQRFCRVFLAGIILSALFFTSLRAQTTDTLPASVNPELQNLFNSKIQKEYTIAGIKVVGAKYLEESIVLSVTGLSVGDVVKIPGGDAFSKAITNLWKQRLFSNAQIYITRLEGKNIWVEIDLQERPRLSNFYFKGIRKGEAEDLEPKTGLVRSRVVTEDMKLTAIQSIQKFFTDKGFQSADVRVEEKPDAGGAKNFETLTFYITKGPKVRVDDINFFGNTNATDSKLMSKMKGTHEMSRLTLFPVPKRAVYGYRPNITFHDFVHDYDFLIPTKIKDFMDPYVRFKLFTSAKFNQTKYDEDKDKLIQYYNSIGFRDAAITADTTYYTSNGTMNVDMKISEGDKYYFGDITWKGNTKYSDSVLSLILDIHKGDLYNLGMLNKRLGVEPSPEGGDIKGLYMDDGYLFFRIDPVETRVYHDTIDYEVRIVEGPQATIKNVNISGNDKTKEYVVRRELRTIPGEKFSRQNVIKDNRTIANLGFFNQEKIGITPVPHIEDGTVDINYTVEEKSSDQLELSAGWGGNIGLTGTLGVTFNNFSLSNIFHKKAWDPLPSGDGQKLSARIQANGKSYRAENLSFTEPWFGGKKRNSLTVSVYNTRYSNAYAYNYATGSYVTNHSDTSHLNILGVGLALGKALRWPDEYFTLTYAINYNVYQLRSYYGYFPDMATGNSNNINVKLTLARYSLDNPQFPRIGSNLMLSVQATPPYSQLGNNPDNYTSIQDKYRFVEYHKWRLNAEWYIPLGVGRGEDKTRQFVLHVAGKFGYMGRYSTKLPISPFERFQLGDAGLTNNFGILRYDIISQRGYPVYYNSNPSVNPDNGTTGTVNPNQLFTIFNKYVLELRYPLSLSPTSTIYGLGFFEAANGWYDFQHYDPFQLRRSVGLGMRFFLPMFGLLGFDYGIGLDRLQPGQGIRNAGRFTFMLGYEPE</sequence>
<evidence type="ECO:0000256" key="6">
    <source>
        <dbReference type="ARBA" id="ARBA00023237"/>
    </source>
</evidence>
<dbReference type="OrthoDB" id="9802086at2"/>
<keyword evidence="3" id="KW-0812">Transmembrane</keyword>
<gene>
    <name evidence="9" type="ORF">EDB95_0983</name>
</gene>
<evidence type="ECO:0000256" key="2">
    <source>
        <dbReference type="ARBA" id="ARBA00022452"/>
    </source>
</evidence>
<comment type="caution">
    <text evidence="9">The sequence shown here is derived from an EMBL/GenBank/DDBJ whole genome shotgun (WGS) entry which is preliminary data.</text>
</comment>
<organism evidence="9 10">
    <name type="scientific">Dinghuibacter silviterrae</name>
    <dbReference type="NCBI Taxonomy" id="1539049"/>
    <lineage>
        <taxon>Bacteria</taxon>
        <taxon>Pseudomonadati</taxon>
        <taxon>Bacteroidota</taxon>
        <taxon>Chitinophagia</taxon>
        <taxon>Chitinophagales</taxon>
        <taxon>Chitinophagaceae</taxon>
        <taxon>Dinghuibacter</taxon>
    </lineage>
</organism>
<evidence type="ECO:0000313" key="10">
    <source>
        <dbReference type="Proteomes" id="UP000294498"/>
    </source>
</evidence>
<evidence type="ECO:0000259" key="8">
    <source>
        <dbReference type="PROSITE" id="PS51779"/>
    </source>
</evidence>
<dbReference type="InterPro" id="IPR010827">
    <property type="entry name" value="BamA/TamA_POTRA"/>
</dbReference>
<dbReference type="EMBL" id="SODV01000001">
    <property type="protein sequence ID" value="TDW99966.1"/>
    <property type="molecule type" value="Genomic_DNA"/>
</dbReference>
<dbReference type="Gene3D" id="3.10.20.310">
    <property type="entry name" value="membrane protein fhac"/>
    <property type="match status" value="4"/>
</dbReference>
<feature type="chain" id="PRO_5020540742" evidence="7">
    <location>
        <begin position="25"/>
        <end position="921"/>
    </location>
</feature>
<accession>A0A4R8DRJ2</accession>
<name>A0A4R8DRJ2_9BACT</name>
<dbReference type="InterPro" id="IPR034746">
    <property type="entry name" value="POTRA"/>
</dbReference>
<keyword evidence="10" id="KW-1185">Reference proteome</keyword>
<feature type="signal peptide" evidence="7">
    <location>
        <begin position="1"/>
        <end position="24"/>
    </location>
</feature>
<dbReference type="GO" id="GO:0019867">
    <property type="term" value="C:outer membrane"/>
    <property type="evidence" value="ECO:0007669"/>
    <property type="project" value="InterPro"/>
</dbReference>
<dbReference type="InterPro" id="IPR039910">
    <property type="entry name" value="D15-like"/>
</dbReference>
<keyword evidence="5" id="KW-0472">Membrane</keyword>
<comment type="subcellular location">
    <subcellularLocation>
        <location evidence="1">Membrane</location>
    </subcellularLocation>
</comment>
<evidence type="ECO:0000256" key="7">
    <source>
        <dbReference type="SAM" id="SignalP"/>
    </source>
</evidence>
<dbReference type="PROSITE" id="PS51779">
    <property type="entry name" value="POTRA"/>
    <property type="match status" value="1"/>
</dbReference>
<dbReference type="RefSeq" id="WP_133991119.1">
    <property type="nucleotide sequence ID" value="NZ_SODV01000001.1"/>
</dbReference>
<evidence type="ECO:0000256" key="5">
    <source>
        <dbReference type="ARBA" id="ARBA00023136"/>
    </source>
</evidence>
<keyword evidence="6" id="KW-0998">Cell outer membrane</keyword>
<feature type="domain" description="POTRA" evidence="8">
    <location>
        <begin position="431"/>
        <end position="506"/>
    </location>
</feature>
<dbReference type="GO" id="GO:0071709">
    <property type="term" value="P:membrane assembly"/>
    <property type="evidence" value="ECO:0007669"/>
    <property type="project" value="InterPro"/>
</dbReference>
<dbReference type="PIRSF" id="PIRSF006076">
    <property type="entry name" value="OM_assembly_OMP85"/>
    <property type="match status" value="1"/>
</dbReference>
<proteinExistence type="predicted"/>
<evidence type="ECO:0000256" key="1">
    <source>
        <dbReference type="ARBA" id="ARBA00004370"/>
    </source>
</evidence>